<dbReference type="Gramene" id="PNT74372">
    <property type="protein sequence ID" value="PNT74372"/>
    <property type="gene ID" value="BRADI_1g13425v3"/>
</dbReference>
<keyword evidence="8" id="KW-1185">Reference proteome</keyword>
<accession>I1GPW8</accession>
<dbReference type="EMBL" id="CM000880">
    <property type="protein sequence ID" value="PNT74372.1"/>
    <property type="molecule type" value="Genomic_DNA"/>
</dbReference>
<gene>
    <name evidence="7" type="primary">LOC104582793</name>
    <name evidence="6" type="ORF">BRADI_1g13425v3</name>
</gene>
<evidence type="ECO:0000313" key="7">
    <source>
        <dbReference type="EnsemblPlants" id="PNT74372"/>
    </source>
</evidence>
<dbReference type="Gene3D" id="1.10.10.60">
    <property type="entry name" value="Homeodomain-like"/>
    <property type="match status" value="1"/>
</dbReference>
<dbReference type="SUPFAM" id="SSF46689">
    <property type="entry name" value="Homeodomain-like"/>
    <property type="match status" value="1"/>
</dbReference>
<keyword evidence="3" id="KW-0804">Transcription</keyword>
<evidence type="ECO:0000256" key="5">
    <source>
        <dbReference type="SAM" id="MobiDB-lite"/>
    </source>
</evidence>
<dbReference type="OMA" id="MNNDEAM"/>
<dbReference type="PANTHER" id="PTHR31499:SF78">
    <property type="entry name" value="HTH MYB-TYPE DOMAIN-CONTAINING PROTEIN"/>
    <property type="match status" value="1"/>
</dbReference>
<dbReference type="OrthoDB" id="60033at2759"/>
<feature type="region of interest" description="Disordered" evidence="5">
    <location>
        <begin position="97"/>
        <end position="117"/>
    </location>
</feature>
<dbReference type="InterPro" id="IPR009057">
    <property type="entry name" value="Homeodomain-like_sf"/>
</dbReference>
<dbReference type="GO" id="GO:0003677">
    <property type="term" value="F:DNA binding"/>
    <property type="evidence" value="ECO:0007669"/>
    <property type="project" value="UniProtKB-KW"/>
</dbReference>
<reference evidence="7" key="3">
    <citation type="submission" date="2018-08" db="UniProtKB">
        <authorList>
            <consortium name="EnsemblPlants"/>
        </authorList>
    </citation>
    <scope>IDENTIFICATION</scope>
    <source>
        <strain evidence="7">cv. Bd21</strain>
    </source>
</reference>
<evidence type="ECO:0000256" key="4">
    <source>
        <dbReference type="ARBA" id="ARBA00023242"/>
    </source>
</evidence>
<name>I1GPW8_BRADI</name>
<protein>
    <recommendedName>
        <fullName evidence="9">HTH myb-type domain-containing protein</fullName>
    </recommendedName>
</protein>
<proteinExistence type="predicted"/>
<dbReference type="Proteomes" id="UP000008810">
    <property type="component" value="Chromosome 1"/>
</dbReference>
<dbReference type="eggNOG" id="ENOG502R56R">
    <property type="taxonomic scope" value="Eukaryota"/>
</dbReference>
<dbReference type="InterPro" id="IPR006447">
    <property type="entry name" value="Myb_dom_plants"/>
</dbReference>
<evidence type="ECO:0000313" key="8">
    <source>
        <dbReference type="Proteomes" id="UP000008810"/>
    </source>
</evidence>
<evidence type="ECO:0000256" key="2">
    <source>
        <dbReference type="ARBA" id="ARBA00023125"/>
    </source>
</evidence>
<dbReference type="PANTHER" id="PTHR31499">
    <property type="entry name" value="MYB FAMILY TRANSCRIPTION FACTOR PHL11"/>
    <property type="match status" value="1"/>
</dbReference>
<dbReference type="STRING" id="15368.I1GPW8"/>
<keyword evidence="4" id="KW-0539">Nucleus</keyword>
<dbReference type="HOGENOM" id="CLU_1392127_0_0_1"/>
<keyword evidence="1" id="KW-0805">Transcription regulation</keyword>
<dbReference type="InterPro" id="IPR046955">
    <property type="entry name" value="PHR1-like"/>
</dbReference>
<keyword evidence="2" id="KW-0238">DNA-binding</keyword>
<dbReference type="GeneID" id="104582793"/>
<evidence type="ECO:0008006" key="9">
    <source>
        <dbReference type="Google" id="ProtNLM"/>
    </source>
</evidence>
<dbReference type="AlphaFoldDB" id="I1GPW8"/>
<evidence type="ECO:0000256" key="3">
    <source>
        <dbReference type="ARBA" id="ARBA00023163"/>
    </source>
</evidence>
<reference evidence="6" key="2">
    <citation type="submission" date="2017-06" db="EMBL/GenBank/DDBJ databases">
        <title>WGS assembly of Brachypodium distachyon.</title>
        <authorList>
            <consortium name="The International Brachypodium Initiative"/>
            <person name="Lucas S."/>
            <person name="Harmon-Smith M."/>
            <person name="Lail K."/>
            <person name="Tice H."/>
            <person name="Grimwood J."/>
            <person name="Bruce D."/>
            <person name="Barry K."/>
            <person name="Shu S."/>
            <person name="Lindquist E."/>
            <person name="Wang M."/>
            <person name="Pitluck S."/>
            <person name="Vogel J.P."/>
            <person name="Garvin D.F."/>
            <person name="Mockler T.C."/>
            <person name="Schmutz J."/>
            <person name="Rokhsar D."/>
            <person name="Bevan M.W."/>
        </authorList>
    </citation>
    <scope>NUCLEOTIDE SEQUENCE</scope>
    <source>
        <strain evidence="6">Bd21</strain>
    </source>
</reference>
<dbReference type="RefSeq" id="XP_024310546.1">
    <property type="nucleotide sequence ID" value="XM_024454778.1"/>
</dbReference>
<organism evidence="7">
    <name type="scientific">Brachypodium distachyon</name>
    <name type="common">Purple false brome</name>
    <name type="synonym">Trachynia distachya</name>
    <dbReference type="NCBI Taxonomy" id="15368"/>
    <lineage>
        <taxon>Eukaryota</taxon>
        <taxon>Viridiplantae</taxon>
        <taxon>Streptophyta</taxon>
        <taxon>Embryophyta</taxon>
        <taxon>Tracheophyta</taxon>
        <taxon>Spermatophyta</taxon>
        <taxon>Magnoliopsida</taxon>
        <taxon>Liliopsida</taxon>
        <taxon>Poales</taxon>
        <taxon>Poaceae</taxon>
        <taxon>BOP clade</taxon>
        <taxon>Pooideae</taxon>
        <taxon>Stipodae</taxon>
        <taxon>Brachypodieae</taxon>
        <taxon>Brachypodium</taxon>
    </lineage>
</organism>
<dbReference type="NCBIfam" id="TIGR01557">
    <property type="entry name" value="myb_SHAQKYF"/>
    <property type="match status" value="1"/>
</dbReference>
<evidence type="ECO:0000313" key="6">
    <source>
        <dbReference type="EMBL" id="PNT74372.1"/>
    </source>
</evidence>
<sequence>MSNDKPAQNNEALYMSSILACRILRAMQPTRSFLRWTDDLHKIFVEAVAYQGGPYEAKPTAVKQTMEAMGVTGLTTWNIKSHLQKYREGCDLGAKSPRDVLDTASPSEASHDPTSETEVAMNNDEAMTGMQMVNNLLMGDMEMAETDFSADEVQMMENELMNEIQLIKHGSQCSQIPIDEYVYDLAKYPFDKDSAGSASSSSL</sequence>
<dbReference type="GO" id="GO:0003700">
    <property type="term" value="F:DNA-binding transcription factor activity"/>
    <property type="evidence" value="ECO:0007669"/>
    <property type="project" value="InterPro"/>
</dbReference>
<dbReference type="EnsemblPlants" id="PNT74372">
    <property type="protein sequence ID" value="PNT74372"/>
    <property type="gene ID" value="BRADI_1g13425v3"/>
</dbReference>
<evidence type="ECO:0000256" key="1">
    <source>
        <dbReference type="ARBA" id="ARBA00023015"/>
    </source>
</evidence>
<reference evidence="6 7" key="1">
    <citation type="journal article" date="2010" name="Nature">
        <title>Genome sequencing and analysis of the model grass Brachypodium distachyon.</title>
        <authorList>
            <consortium name="International Brachypodium Initiative"/>
        </authorList>
    </citation>
    <scope>NUCLEOTIDE SEQUENCE [LARGE SCALE GENOMIC DNA]</scope>
    <source>
        <strain evidence="6">Bd21</strain>
        <strain evidence="7">cv. Bd21</strain>
    </source>
</reference>